<accession>A0A914MN55</accession>
<organism evidence="1 2">
    <name type="scientific">Meloidogyne incognita</name>
    <name type="common">Southern root-knot nematode worm</name>
    <name type="synonym">Oxyuris incognita</name>
    <dbReference type="NCBI Taxonomy" id="6306"/>
    <lineage>
        <taxon>Eukaryota</taxon>
        <taxon>Metazoa</taxon>
        <taxon>Ecdysozoa</taxon>
        <taxon>Nematoda</taxon>
        <taxon>Chromadorea</taxon>
        <taxon>Rhabditida</taxon>
        <taxon>Tylenchina</taxon>
        <taxon>Tylenchomorpha</taxon>
        <taxon>Tylenchoidea</taxon>
        <taxon>Meloidogynidae</taxon>
        <taxon>Meloidogyninae</taxon>
        <taxon>Meloidogyne</taxon>
        <taxon>Meloidogyne incognita group</taxon>
    </lineage>
</organism>
<dbReference type="Proteomes" id="UP000887563">
    <property type="component" value="Unplaced"/>
</dbReference>
<protein>
    <submittedName>
        <fullName evidence="2">Uncharacterized protein</fullName>
    </submittedName>
</protein>
<evidence type="ECO:0000313" key="2">
    <source>
        <dbReference type="WBParaSite" id="Minc3s01792g26341"/>
    </source>
</evidence>
<name>A0A914MN55_MELIC</name>
<sequence length="56" mass="6582">MQPPQEITRNSNSALFLRVCVEKSTFKKIKSCMHMFNTLLTYCFKPSSSFCKNMQR</sequence>
<evidence type="ECO:0000313" key="1">
    <source>
        <dbReference type="Proteomes" id="UP000887563"/>
    </source>
</evidence>
<keyword evidence="1" id="KW-1185">Reference proteome</keyword>
<proteinExistence type="predicted"/>
<dbReference type="AlphaFoldDB" id="A0A914MN55"/>
<dbReference type="WBParaSite" id="Minc3s01792g26341">
    <property type="protein sequence ID" value="Minc3s01792g26341"/>
    <property type="gene ID" value="Minc3s01792g26341"/>
</dbReference>
<reference evidence="2" key="1">
    <citation type="submission" date="2022-11" db="UniProtKB">
        <authorList>
            <consortium name="WormBaseParasite"/>
        </authorList>
    </citation>
    <scope>IDENTIFICATION</scope>
</reference>